<dbReference type="Proteomes" id="UP000551501">
    <property type="component" value="Unassembled WGS sequence"/>
</dbReference>
<comment type="caution">
    <text evidence="1">The sequence shown here is derived from an EMBL/GenBank/DDBJ whole genome shotgun (WGS) entry which is preliminary data.</text>
</comment>
<accession>A0A840EYC0</accession>
<organism evidence="1 2">
    <name type="scientific">Gordonia humi</name>
    <dbReference type="NCBI Taxonomy" id="686429"/>
    <lineage>
        <taxon>Bacteria</taxon>
        <taxon>Bacillati</taxon>
        <taxon>Actinomycetota</taxon>
        <taxon>Actinomycetes</taxon>
        <taxon>Mycobacteriales</taxon>
        <taxon>Gordoniaceae</taxon>
        <taxon>Gordonia</taxon>
    </lineage>
</organism>
<name>A0A840EYC0_9ACTN</name>
<reference evidence="1 2" key="1">
    <citation type="submission" date="2020-08" db="EMBL/GenBank/DDBJ databases">
        <title>Sequencing the genomes of 1000 actinobacteria strains.</title>
        <authorList>
            <person name="Klenk H.-P."/>
        </authorList>
    </citation>
    <scope>NUCLEOTIDE SEQUENCE [LARGE SCALE GENOMIC DNA]</scope>
    <source>
        <strain evidence="1 2">DSM 45298</strain>
    </source>
</reference>
<sequence length="220" mass="23533">MSALTAPPAAIAGHEPLAETVHPDMGSIAGFPDTDTDTAYEQRRQLETDLLVALSWAPADMVAAIVHALLGDLAHRVATAGNPPDRIPATHPLFCDHAAATVFAAIVELVDTGRPVTPATITAHLGQDGHTRAVRHLLLELTSPSGRPPLPGSPEAPHLAIDLVDKWYRAGFIAFIDRLAHAAREARDNHELAAHRDHLIAISHTADHRRRTTTDDLAAL</sequence>
<dbReference type="AlphaFoldDB" id="A0A840EYC0"/>
<protein>
    <submittedName>
        <fullName evidence="1">Uncharacterized protein</fullName>
    </submittedName>
</protein>
<gene>
    <name evidence="1" type="ORF">BKA16_004690</name>
</gene>
<keyword evidence="2" id="KW-1185">Reference proteome</keyword>
<dbReference type="EMBL" id="JACIFP010000002">
    <property type="protein sequence ID" value="MBB4138065.1"/>
    <property type="molecule type" value="Genomic_DNA"/>
</dbReference>
<dbReference type="InterPro" id="IPR016136">
    <property type="entry name" value="DNA_helicase_N/primase_C"/>
</dbReference>
<proteinExistence type="predicted"/>
<dbReference type="RefSeq" id="WP_183373314.1">
    <property type="nucleotide sequence ID" value="NZ_BAABHL010000166.1"/>
</dbReference>
<evidence type="ECO:0000313" key="2">
    <source>
        <dbReference type="Proteomes" id="UP000551501"/>
    </source>
</evidence>
<dbReference type="Gene3D" id="1.10.860.10">
    <property type="entry name" value="DNAb Helicase, Chain A"/>
    <property type="match status" value="1"/>
</dbReference>
<evidence type="ECO:0000313" key="1">
    <source>
        <dbReference type="EMBL" id="MBB4138065.1"/>
    </source>
</evidence>